<sequence>MKAWQKQIRDIRSKTAFKIKFPLTCCVGCLSPVRIPESSLGTWCKHRPLHSTPISDTGYHRVIAPDYRDAGQSSKPLEGCEKSQMAGGFYLLIYSHLGIKQKVHVAGHDIGGMIAYSYASHYANEVATLIAGHEKIYMKNFFDKQSYNSNVITPEDLGHYVLAYSQSGAMRAAFNVYCACKKDREVNQAWATKYGKSKVSAHGLVGRRFLLALHIEDMLKAMHEDSKVVTIDGSGRYVAEVNIGTFVDAVFEFVGKLEA</sequence>
<accession>A0ACB6RAG4</accession>
<name>A0ACB6RAG4_9PLEO</name>
<gene>
    <name evidence="1" type="ORF">BDR25DRAFT_375160</name>
</gene>
<protein>
    <submittedName>
        <fullName evidence="1">Alpha/beta-hydrolase</fullName>
    </submittedName>
</protein>
<keyword evidence="2" id="KW-1185">Reference proteome</keyword>
<evidence type="ECO:0000313" key="2">
    <source>
        <dbReference type="Proteomes" id="UP000799755"/>
    </source>
</evidence>
<reference evidence="1" key="1">
    <citation type="journal article" date="2020" name="Stud. Mycol.">
        <title>101 Dothideomycetes genomes: a test case for predicting lifestyles and emergence of pathogens.</title>
        <authorList>
            <person name="Haridas S."/>
            <person name="Albert R."/>
            <person name="Binder M."/>
            <person name="Bloem J."/>
            <person name="Labutti K."/>
            <person name="Salamov A."/>
            <person name="Andreopoulos B."/>
            <person name="Baker S."/>
            <person name="Barry K."/>
            <person name="Bills G."/>
            <person name="Bluhm B."/>
            <person name="Cannon C."/>
            <person name="Castanera R."/>
            <person name="Culley D."/>
            <person name="Daum C."/>
            <person name="Ezra D."/>
            <person name="Gonzalez J."/>
            <person name="Henrissat B."/>
            <person name="Kuo A."/>
            <person name="Liang C."/>
            <person name="Lipzen A."/>
            <person name="Lutzoni F."/>
            <person name="Magnuson J."/>
            <person name="Mondo S."/>
            <person name="Nolan M."/>
            <person name="Ohm R."/>
            <person name="Pangilinan J."/>
            <person name="Park H.-J."/>
            <person name="Ramirez L."/>
            <person name="Alfaro M."/>
            <person name="Sun H."/>
            <person name="Tritt A."/>
            <person name="Yoshinaga Y."/>
            <person name="Zwiers L.-H."/>
            <person name="Turgeon B."/>
            <person name="Goodwin S."/>
            <person name="Spatafora J."/>
            <person name="Crous P."/>
            <person name="Grigoriev I."/>
        </authorList>
    </citation>
    <scope>NUCLEOTIDE SEQUENCE</scope>
    <source>
        <strain evidence="1">ATCC 200398</strain>
    </source>
</reference>
<organism evidence="1 2">
    <name type="scientific">Lindgomyces ingoldianus</name>
    <dbReference type="NCBI Taxonomy" id="673940"/>
    <lineage>
        <taxon>Eukaryota</taxon>
        <taxon>Fungi</taxon>
        <taxon>Dikarya</taxon>
        <taxon>Ascomycota</taxon>
        <taxon>Pezizomycotina</taxon>
        <taxon>Dothideomycetes</taxon>
        <taxon>Pleosporomycetidae</taxon>
        <taxon>Pleosporales</taxon>
        <taxon>Lindgomycetaceae</taxon>
        <taxon>Lindgomyces</taxon>
    </lineage>
</organism>
<dbReference type="Proteomes" id="UP000799755">
    <property type="component" value="Unassembled WGS sequence"/>
</dbReference>
<comment type="caution">
    <text evidence="1">The sequence shown here is derived from an EMBL/GenBank/DDBJ whole genome shotgun (WGS) entry which is preliminary data.</text>
</comment>
<evidence type="ECO:0000313" key="1">
    <source>
        <dbReference type="EMBL" id="KAF2476299.1"/>
    </source>
</evidence>
<proteinExistence type="predicted"/>
<dbReference type="EMBL" id="MU003494">
    <property type="protein sequence ID" value="KAF2476299.1"/>
    <property type="molecule type" value="Genomic_DNA"/>
</dbReference>